<protein>
    <submittedName>
        <fullName evidence="3">Nuclear receptor coactivator 6 isoform X1</fullName>
    </submittedName>
</protein>
<dbReference type="Proteomes" id="UP001295444">
    <property type="component" value="Chromosome 05"/>
</dbReference>
<dbReference type="InterPro" id="IPR026638">
    <property type="entry name" value="NCOA6"/>
</dbReference>
<gene>
    <name evidence="3" type="ORF">PECUL_23A040673</name>
</gene>
<feature type="compositionally biased region" description="Polar residues" evidence="1">
    <location>
        <begin position="364"/>
        <end position="375"/>
    </location>
</feature>
<accession>A0AAD1S4K4</accession>
<feature type="compositionally biased region" description="Low complexity" evidence="1">
    <location>
        <begin position="464"/>
        <end position="475"/>
    </location>
</feature>
<feature type="compositionally biased region" description="Low complexity" evidence="1">
    <location>
        <begin position="431"/>
        <end position="442"/>
    </location>
</feature>
<feature type="compositionally biased region" description="Low complexity" evidence="1">
    <location>
        <begin position="188"/>
        <end position="198"/>
    </location>
</feature>
<feature type="region of interest" description="Disordered" evidence="1">
    <location>
        <begin position="179"/>
        <end position="239"/>
    </location>
</feature>
<proteinExistence type="predicted"/>
<dbReference type="GO" id="GO:0045944">
    <property type="term" value="P:positive regulation of transcription by RNA polymerase II"/>
    <property type="evidence" value="ECO:0007669"/>
    <property type="project" value="TreeGrafter"/>
</dbReference>
<feature type="compositionally biased region" description="Polar residues" evidence="1">
    <location>
        <begin position="389"/>
        <end position="424"/>
    </location>
</feature>
<feature type="compositionally biased region" description="Polar residues" evidence="1">
    <location>
        <begin position="491"/>
        <end position="504"/>
    </location>
</feature>
<feature type="region of interest" description="Disordered" evidence="1">
    <location>
        <begin position="854"/>
        <end position="927"/>
    </location>
</feature>
<evidence type="ECO:0000256" key="1">
    <source>
        <dbReference type="SAM" id="MobiDB-lite"/>
    </source>
</evidence>
<feature type="region of interest" description="Disordered" evidence="1">
    <location>
        <begin position="313"/>
        <end position="543"/>
    </location>
</feature>
<keyword evidence="4" id="KW-1185">Reference proteome</keyword>
<dbReference type="Pfam" id="PF13820">
    <property type="entry name" value="NCOA6_TRADD-N"/>
    <property type="match status" value="1"/>
</dbReference>
<evidence type="ECO:0000259" key="2">
    <source>
        <dbReference type="Pfam" id="PF13820"/>
    </source>
</evidence>
<sequence length="941" mass="100284">MLFQHPSDRRESQSRLPSSYEIELEGDNDSGIEDELRLEGNNSTIFVAFKGNIGDKDLKQNLAQILQNVPNLINMESSRLKVQKVEPWNSVRVTFSIPREAAERLRLLAQGNNQQLRDLGILSVQIEGEGAINLALSQNRGQEVRMNGPMGANSTMRIDANFPMQNRAGLIRMNNPSASMMSQGPHVSSAMMAASSSSDMQPRTPRPPSQKDGIDPMTSGMTVQQQGHTSGSMAPQMHPMQSSVANRPINAANFQQFQQQTRLPQHQVAQGLRPQFAAPAQVPVPPGWNQLASGALQPPPAQGSMGVVTANQGWKKSPMNAGPMQQQQFQQRPSLSTVQTPSHPPPPYPFGSQQASQAHSSFSTISGTNQFNTPSMKPLQGSPARAPTPLQQTHLTGKSPVSSPSPFQQNSPASSPTVIQTQQPAMGPRGTQGNQMQQGFQQPPVSSPSHMMSQGNSAGNFMMQQAQQQGQGPQGIHTGVPKRLPPGFPSAQGNANFMQGQTPPNVAGSPVNGGALQQQVNASGQKAVGQPNGSSHNQMQASHGGSNLMQTNLMGLHSNMNNPQASGSGVNQVNISGMHSQGQQGQQSQLMGMHQQIISSQGQMVSLQGQAPLNSQGQLVLSRSQLVPQGQMMGTSQNQNMGQAPQRITPPKQMIPSHNQLMTSQGQALMPQNSVMEQIMQGGKQGFNTQNQTGGMAGPSQILRGPTPNLPSNMVQYSGQALSQQGAISGNPTQGVSMQGHVLRQIVPGQHLQQSLGEAPNQTGSDLNSMLSDLPMQQTGNMAAQHMQNMPGNGGPGQHFAGHGLSFGSPFSQGANGNQMTCGQNPGFPVNKDVTLTSPLLVNLLQSDISAGHFGVNSKQNSGAAKPKKKKPPRKKKNQQEEQMSSTESRLDDSDQTGIAGDQGGTLDVGQKLSEFANRPPGKPIKGYNFSITSSHLYMSV</sequence>
<name>A0AAD1S4K4_PELCU</name>
<dbReference type="InterPro" id="IPR032715">
    <property type="entry name" value="NCOA6_TRADD-N"/>
</dbReference>
<feature type="compositionally biased region" description="Polar residues" evidence="1">
    <location>
        <begin position="531"/>
        <end position="543"/>
    </location>
</feature>
<feature type="compositionally biased region" description="Polar residues" evidence="1">
    <location>
        <begin position="515"/>
        <end position="524"/>
    </location>
</feature>
<keyword evidence="3" id="KW-0675">Receptor</keyword>
<feature type="domain" description="Nuclear receptor coactivator 6 TRADD-N" evidence="2">
    <location>
        <begin position="44"/>
        <end position="184"/>
    </location>
</feature>
<organism evidence="3 4">
    <name type="scientific">Pelobates cultripes</name>
    <name type="common">Western spadefoot toad</name>
    <dbReference type="NCBI Taxonomy" id="61616"/>
    <lineage>
        <taxon>Eukaryota</taxon>
        <taxon>Metazoa</taxon>
        <taxon>Chordata</taxon>
        <taxon>Craniata</taxon>
        <taxon>Vertebrata</taxon>
        <taxon>Euteleostomi</taxon>
        <taxon>Amphibia</taxon>
        <taxon>Batrachia</taxon>
        <taxon>Anura</taxon>
        <taxon>Pelobatoidea</taxon>
        <taxon>Pelobatidae</taxon>
        <taxon>Pelobates</taxon>
    </lineage>
</organism>
<dbReference type="EMBL" id="OW240916">
    <property type="protein sequence ID" value="CAH2292697.1"/>
    <property type="molecule type" value="Genomic_DNA"/>
</dbReference>
<dbReference type="PANTHER" id="PTHR15690:SF0">
    <property type="entry name" value="NUCLEAR RECEPTOR COACTIVATOR 6"/>
    <property type="match status" value="1"/>
</dbReference>
<feature type="compositionally biased region" description="Polar residues" evidence="1">
    <location>
        <begin position="219"/>
        <end position="239"/>
    </location>
</feature>
<reference evidence="3" key="1">
    <citation type="submission" date="2022-03" db="EMBL/GenBank/DDBJ databases">
        <authorList>
            <person name="Alioto T."/>
            <person name="Alioto T."/>
            <person name="Gomez Garrido J."/>
        </authorList>
    </citation>
    <scope>NUCLEOTIDE SEQUENCE</scope>
</reference>
<dbReference type="GO" id="GO:0035097">
    <property type="term" value="C:histone methyltransferase complex"/>
    <property type="evidence" value="ECO:0007669"/>
    <property type="project" value="TreeGrafter"/>
</dbReference>
<feature type="compositionally biased region" description="Low complexity" evidence="1">
    <location>
        <begin position="352"/>
        <end position="363"/>
    </location>
</feature>
<dbReference type="PANTHER" id="PTHR15690">
    <property type="entry name" value="NUCLEAR RECEPTOR COACTIVATOR 6"/>
    <property type="match status" value="1"/>
</dbReference>
<feature type="compositionally biased region" description="Polar residues" evidence="1">
    <location>
        <begin position="443"/>
        <end position="463"/>
    </location>
</feature>
<dbReference type="GO" id="GO:0005667">
    <property type="term" value="C:transcription regulator complex"/>
    <property type="evidence" value="ECO:0007669"/>
    <property type="project" value="TreeGrafter"/>
</dbReference>
<evidence type="ECO:0000313" key="4">
    <source>
        <dbReference type="Proteomes" id="UP001295444"/>
    </source>
</evidence>
<feature type="compositionally biased region" description="Basic residues" evidence="1">
    <location>
        <begin position="866"/>
        <end position="877"/>
    </location>
</feature>
<dbReference type="AlphaFoldDB" id="A0AAD1S4K4"/>
<dbReference type="GO" id="GO:0003713">
    <property type="term" value="F:transcription coactivator activity"/>
    <property type="evidence" value="ECO:0007669"/>
    <property type="project" value="InterPro"/>
</dbReference>
<evidence type="ECO:0000313" key="3">
    <source>
        <dbReference type="EMBL" id="CAH2292697.1"/>
    </source>
</evidence>